<reference evidence="1 2" key="1">
    <citation type="journal article" date="2018" name="Arch. Microbiol.">
        <title>New insights into the metabolic potential of the phototrophic purple bacterium Rhodopila globiformis DSM 161(T) from its draft genome sequence and evidence for a vanadium-dependent nitrogenase.</title>
        <authorList>
            <person name="Imhoff J.F."/>
            <person name="Rahn T."/>
            <person name="Kunzel S."/>
            <person name="Neulinger S.C."/>
        </authorList>
    </citation>
    <scope>NUCLEOTIDE SEQUENCE [LARGE SCALE GENOMIC DNA]</scope>
    <source>
        <strain evidence="1 2">DSM 16996</strain>
    </source>
</reference>
<dbReference type="SUPFAM" id="SSF52540">
    <property type="entry name" value="P-loop containing nucleoside triphosphate hydrolases"/>
    <property type="match status" value="1"/>
</dbReference>
<name>A0A2S6NF83_9HYPH</name>
<dbReference type="OrthoDB" id="7229084at2"/>
<dbReference type="InterPro" id="IPR027417">
    <property type="entry name" value="P-loop_NTPase"/>
</dbReference>
<keyword evidence="2" id="KW-1185">Reference proteome</keyword>
<sequence>MKIISRFLAGVSLALKQPLAGFLDVETTHGDALVTKQGDYLSFLRIGGMKRLSTRKDIERLSEALRVELSGTLEGKGHAIVGWYLSDPEMAGVEIERVSLNSCRKVGKELGLDLSDLLDERARLWSKTMRFESACLILWTQKAVLNKEEAKQMKEERAQAARQCSSIGEAQRFYMRSELMAAHHDGFVGRVIQAMRGVDVNVDEMTARDALILAREAMYRETAGSAWAPTLIGDRVMPRLPEEDVKNPSKEGLLWPSIRSQFFHDDAITIGGQVVEVGAYEYASVDLVIGPEDPRPFVELAATLGHDRAPWRCCFILEGGGQGGMAMKEIGASFLAIFPQNRDLQRGFAALRAAREEDNHISVKLRASFATWAKVGETRALRRRASTLAQRVEGWGGCKATRMAGDPLEGVMSTVPGIALASTANPSLALLGEALPMLPWNHTVSPWREGSVLFRLPSGAIWPYDPAGGSKRPVVIDVFVAPPGSGKSVIANTINLGLCLSSAVLGGANPKLPMIGKLDIGPSAEGFVRLVREKLGPRREHEAIYVKMQFAPGYEFNIFDLQVGCEDPLPLERAFLETFLSLLTLPPDTSTPFEGLTQMIKLVVDEAYRRCKDVPGGAPKRYVVGVEPLVDEAIDRYGIEIHLDYPIWRDVVSALCERGQFRLAEIAQRHAVPVLEDLIVAARSEQVQDMFQALKIDMTSESASQLFDRYIRDAIRRFPTLNQPTRLDFGSARIIVLDLQEVAPKGSAAAKRQTEIMYLLGRHILARNFFLIPDYLQYVPKAVQPYHARRFQEVYESVKRLDYDEWHRTKGSDLVRAQAELDAREGRKHNVQLGFSSQRLEDMGDAIIAQSTGRFILGVGDEKEAERAIERFNLSEAAAQVVRHSLHGPGPNGAPFLFVLSVEGAKYEQFLVNQIGPVELWALSTTPGDSALRNRLYAAVGFEEALRRLAIVFPKGSGLKEIERRKADRVKTGALEAAAEAGVVDDLASEIIDGRGVGLKLRPYENEGVELLAAAQ</sequence>
<accession>A0A2S6NF83</accession>
<comment type="caution">
    <text evidence="1">The sequence shown here is derived from an EMBL/GenBank/DDBJ whole genome shotgun (WGS) entry which is preliminary data.</text>
</comment>
<dbReference type="AlphaFoldDB" id="A0A2S6NF83"/>
<gene>
    <name evidence="1" type="ORF">CCR94_02370</name>
</gene>
<evidence type="ECO:0000313" key="1">
    <source>
        <dbReference type="EMBL" id="PPQ33266.1"/>
    </source>
</evidence>
<proteinExistence type="predicted"/>
<dbReference type="RefSeq" id="WP_104506286.1">
    <property type="nucleotide sequence ID" value="NZ_JACIGC010000023.1"/>
</dbReference>
<evidence type="ECO:0000313" key="2">
    <source>
        <dbReference type="Proteomes" id="UP000239089"/>
    </source>
</evidence>
<dbReference type="EMBL" id="NHSJ01000025">
    <property type="protein sequence ID" value="PPQ33266.1"/>
    <property type="molecule type" value="Genomic_DNA"/>
</dbReference>
<dbReference type="Proteomes" id="UP000239089">
    <property type="component" value="Unassembled WGS sequence"/>
</dbReference>
<dbReference type="Gene3D" id="3.40.50.300">
    <property type="entry name" value="P-loop containing nucleotide triphosphate hydrolases"/>
    <property type="match status" value="1"/>
</dbReference>
<protein>
    <submittedName>
        <fullName evidence="1">Secretion protein</fullName>
    </submittedName>
</protein>
<organism evidence="1 2">
    <name type="scientific">Rhodoblastus sphagnicola</name>
    <dbReference type="NCBI Taxonomy" id="333368"/>
    <lineage>
        <taxon>Bacteria</taxon>
        <taxon>Pseudomonadati</taxon>
        <taxon>Pseudomonadota</taxon>
        <taxon>Alphaproteobacteria</taxon>
        <taxon>Hyphomicrobiales</taxon>
        <taxon>Rhodoblastaceae</taxon>
        <taxon>Rhodoblastus</taxon>
    </lineage>
</organism>